<dbReference type="Proteomes" id="UP000799118">
    <property type="component" value="Unassembled WGS sequence"/>
</dbReference>
<name>A0A6A4GD76_9AGAR</name>
<gene>
    <name evidence="2" type="ORF">BT96DRAFT_1009097</name>
</gene>
<dbReference type="AlphaFoldDB" id="A0A6A4GD76"/>
<reference evidence="2" key="1">
    <citation type="journal article" date="2019" name="Environ. Microbiol.">
        <title>Fungal ecological strategies reflected in gene transcription - a case study of two litter decomposers.</title>
        <authorList>
            <person name="Barbi F."/>
            <person name="Kohler A."/>
            <person name="Barry K."/>
            <person name="Baskaran P."/>
            <person name="Daum C."/>
            <person name="Fauchery L."/>
            <person name="Ihrmark K."/>
            <person name="Kuo A."/>
            <person name="LaButti K."/>
            <person name="Lipzen A."/>
            <person name="Morin E."/>
            <person name="Grigoriev I.V."/>
            <person name="Henrissat B."/>
            <person name="Lindahl B."/>
            <person name="Martin F."/>
        </authorList>
    </citation>
    <scope>NUCLEOTIDE SEQUENCE</scope>
    <source>
        <strain evidence="2">JB14</strain>
    </source>
</reference>
<feature type="transmembrane region" description="Helical" evidence="1">
    <location>
        <begin position="12"/>
        <end position="32"/>
    </location>
</feature>
<dbReference type="EMBL" id="ML770437">
    <property type="protein sequence ID" value="KAE9383502.1"/>
    <property type="molecule type" value="Genomic_DNA"/>
</dbReference>
<keyword evidence="1" id="KW-1133">Transmembrane helix</keyword>
<organism evidence="2 3">
    <name type="scientific">Gymnopus androsaceus JB14</name>
    <dbReference type="NCBI Taxonomy" id="1447944"/>
    <lineage>
        <taxon>Eukaryota</taxon>
        <taxon>Fungi</taxon>
        <taxon>Dikarya</taxon>
        <taxon>Basidiomycota</taxon>
        <taxon>Agaricomycotina</taxon>
        <taxon>Agaricomycetes</taxon>
        <taxon>Agaricomycetidae</taxon>
        <taxon>Agaricales</taxon>
        <taxon>Marasmiineae</taxon>
        <taxon>Omphalotaceae</taxon>
        <taxon>Gymnopus</taxon>
    </lineage>
</organism>
<evidence type="ECO:0000313" key="3">
    <source>
        <dbReference type="Proteomes" id="UP000799118"/>
    </source>
</evidence>
<evidence type="ECO:0000256" key="1">
    <source>
        <dbReference type="SAM" id="Phobius"/>
    </source>
</evidence>
<sequence length="104" mass="11022">MGTFKCTWIAPFLYLQLLVNLIKLVFLVIVVFGNVTGSRAFSFLGNAAGPGASSLGNMGGSGAFVFSAEAVVTTSEEPDFKEEPFNGLADGFAEPFDFVLFLAI</sequence>
<accession>A0A6A4GD76</accession>
<keyword evidence="1" id="KW-0472">Membrane</keyword>
<keyword evidence="3" id="KW-1185">Reference proteome</keyword>
<evidence type="ECO:0000313" key="2">
    <source>
        <dbReference type="EMBL" id="KAE9383502.1"/>
    </source>
</evidence>
<keyword evidence="1" id="KW-0812">Transmembrane</keyword>
<protein>
    <submittedName>
        <fullName evidence="2">Uncharacterized protein</fullName>
    </submittedName>
</protein>
<proteinExistence type="predicted"/>